<gene>
    <name evidence="1" type="ORF">PAMC26510_13870</name>
</gene>
<organism evidence="1 2">
    <name type="scientific">Caballeronia sordidicola</name>
    <name type="common">Burkholderia sordidicola</name>
    <dbReference type="NCBI Taxonomy" id="196367"/>
    <lineage>
        <taxon>Bacteria</taxon>
        <taxon>Pseudomonadati</taxon>
        <taxon>Pseudomonadota</taxon>
        <taxon>Betaproteobacteria</taxon>
        <taxon>Burkholderiales</taxon>
        <taxon>Burkholderiaceae</taxon>
        <taxon>Caballeronia</taxon>
    </lineage>
</organism>
<comment type="caution">
    <text evidence="1">The sequence shown here is derived from an EMBL/GenBank/DDBJ whole genome shotgun (WGS) entry which is preliminary data.</text>
</comment>
<accession>A0A242MWN0</accession>
<dbReference type="EMBL" id="NBTY01000073">
    <property type="protein sequence ID" value="OTP75524.1"/>
    <property type="molecule type" value="Genomic_DNA"/>
</dbReference>
<proteinExistence type="predicted"/>
<protein>
    <submittedName>
        <fullName evidence="1">Uncharacterized protein</fullName>
    </submittedName>
</protein>
<evidence type="ECO:0000313" key="2">
    <source>
        <dbReference type="Proteomes" id="UP000194546"/>
    </source>
</evidence>
<name>A0A242MWN0_CABSO</name>
<dbReference type="AlphaFoldDB" id="A0A242MWN0"/>
<reference evidence="1 2" key="1">
    <citation type="submission" date="2017-03" db="EMBL/GenBank/DDBJ databases">
        <title>Genome analysis of strain PAMC 26510.</title>
        <authorList>
            <person name="Oh H.-M."/>
            <person name="Yang J.-A."/>
        </authorList>
    </citation>
    <scope>NUCLEOTIDE SEQUENCE [LARGE SCALE GENOMIC DNA]</scope>
    <source>
        <strain evidence="1 2">PAMC 26510</strain>
    </source>
</reference>
<sequence>MLRANGRGDAPGEGNAMFCSFCMVRIEALNHWLPFGATDVLFFPVQCVSGHRLPGRRKDTGTAAKVFGRIK</sequence>
<dbReference type="Proteomes" id="UP000194546">
    <property type="component" value="Unassembled WGS sequence"/>
</dbReference>
<evidence type="ECO:0000313" key="1">
    <source>
        <dbReference type="EMBL" id="OTP75524.1"/>
    </source>
</evidence>